<keyword evidence="2" id="KW-1185">Reference proteome</keyword>
<dbReference type="EMBL" id="QWGT01000043">
    <property type="protein sequence ID" value="RIJ52462.1"/>
    <property type="molecule type" value="Genomic_DNA"/>
</dbReference>
<dbReference type="AlphaFoldDB" id="A0A399TBP9"/>
<dbReference type="Proteomes" id="UP000266484">
    <property type="component" value="Unassembled WGS sequence"/>
</dbReference>
<name>A0A399TBP9_9MICO</name>
<accession>A0A399TBP9</accession>
<organism evidence="1 2">
    <name type="scientific">Clavibacter lycopersici</name>
    <dbReference type="NCBI Taxonomy" id="2301718"/>
    <lineage>
        <taxon>Bacteria</taxon>
        <taxon>Bacillati</taxon>
        <taxon>Actinomycetota</taxon>
        <taxon>Actinomycetes</taxon>
        <taxon>Micrococcales</taxon>
        <taxon>Microbacteriaceae</taxon>
        <taxon>Clavibacter</taxon>
    </lineage>
</organism>
<protein>
    <submittedName>
        <fullName evidence="1">Uncharacterized protein</fullName>
    </submittedName>
</protein>
<reference evidence="1 2" key="1">
    <citation type="submission" date="2018-08" db="EMBL/GenBank/DDBJ databases">
        <title>Genome Sequence of Clavibacter michiganensis Subspecies type strains, and the Atypical Peach-Colored Strains Isolated from Tomato.</title>
        <authorList>
            <person name="Osdaghi E."/>
            <person name="Portier P."/>
            <person name="Briand M."/>
            <person name="Jacques M.-A."/>
        </authorList>
    </citation>
    <scope>NUCLEOTIDE SEQUENCE [LARGE SCALE GENOMIC DNA]</scope>
    <source>
        <strain evidence="1 2">CFBP 8615</strain>
    </source>
</reference>
<comment type="caution">
    <text evidence="1">The sequence shown here is derived from an EMBL/GenBank/DDBJ whole genome shotgun (WGS) entry which is preliminary data.</text>
</comment>
<evidence type="ECO:0000313" key="1">
    <source>
        <dbReference type="EMBL" id="RIJ52462.1"/>
    </source>
</evidence>
<sequence length="213" mass="24727">MSRLELEYHDPRVYRYNLNAVLSSMAALSEILQKEMEKKGDGDQWKELIKAPFTDDPWLSSITRARNVAIHQRAILSGSKVDIGLFRWRRHKMSMHADLPHDVPSSELLRRWTSSEAGQLFLDEEHSALGEEYGVWRRYHVAQISETEDTLTHLRRGYIRNHDKLRTAHACYGINAPAFDDTLLLSPESLSNVTVLLESDVDQTLWRKWGWVN</sequence>
<proteinExistence type="predicted"/>
<gene>
    <name evidence="1" type="ORF">DZG00_04820</name>
</gene>
<evidence type="ECO:0000313" key="2">
    <source>
        <dbReference type="Proteomes" id="UP000266484"/>
    </source>
</evidence>